<dbReference type="PANTHER" id="PTHR43019">
    <property type="entry name" value="SERINE ENDOPROTEASE DEGS"/>
    <property type="match status" value="1"/>
</dbReference>
<keyword evidence="3" id="KW-1185">Reference proteome</keyword>
<organism evidence="2 3">
    <name type="scientific">Kineococcus rhizosphaerae</name>
    <dbReference type="NCBI Taxonomy" id="559628"/>
    <lineage>
        <taxon>Bacteria</taxon>
        <taxon>Bacillati</taxon>
        <taxon>Actinomycetota</taxon>
        <taxon>Actinomycetes</taxon>
        <taxon>Kineosporiales</taxon>
        <taxon>Kineosporiaceae</taxon>
        <taxon>Kineococcus</taxon>
    </lineage>
</organism>
<dbReference type="Gene3D" id="2.40.10.120">
    <property type="match status" value="1"/>
</dbReference>
<name>A0A2T0QZ75_9ACTN</name>
<dbReference type="InterPro" id="IPR009003">
    <property type="entry name" value="Peptidase_S1_PA"/>
</dbReference>
<feature type="signal peptide" evidence="1">
    <location>
        <begin position="1"/>
        <end position="21"/>
    </location>
</feature>
<dbReference type="Proteomes" id="UP000238083">
    <property type="component" value="Unassembled WGS sequence"/>
</dbReference>
<accession>A0A2T0QZ75</accession>
<evidence type="ECO:0000313" key="3">
    <source>
        <dbReference type="Proteomes" id="UP000238083"/>
    </source>
</evidence>
<dbReference type="OrthoDB" id="9766361at2"/>
<dbReference type="AlphaFoldDB" id="A0A2T0QZ75"/>
<dbReference type="InterPro" id="IPR033116">
    <property type="entry name" value="TRYPSIN_SER"/>
</dbReference>
<dbReference type="PROSITE" id="PS00135">
    <property type="entry name" value="TRYPSIN_SER"/>
    <property type="match status" value="1"/>
</dbReference>
<protein>
    <submittedName>
        <fullName evidence="2">Trypsin-like peptidase</fullName>
    </submittedName>
</protein>
<dbReference type="InterPro" id="IPR001940">
    <property type="entry name" value="Peptidase_S1C"/>
</dbReference>
<dbReference type="Pfam" id="PF13365">
    <property type="entry name" value="Trypsin_2"/>
    <property type="match status" value="1"/>
</dbReference>
<evidence type="ECO:0000256" key="1">
    <source>
        <dbReference type="SAM" id="SignalP"/>
    </source>
</evidence>
<evidence type="ECO:0000313" key="2">
    <source>
        <dbReference type="EMBL" id="PRY11830.1"/>
    </source>
</evidence>
<dbReference type="PANTHER" id="PTHR43019:SF23">
    <property type="entry name" value="PROTEASE DO-LIKE 5, CHLOROPLASTIC"/>
    <property type="match status" value="1"/>
</dbReference>
<feature type="chain" id="PRO_5038989319" evidence="1">
    <location>
        <begin position="22"/>
        <end position="395"/>
    </location>
</feature>
<proteinExistence type="predicted"/>
<dbReference type="PROSITE" id="PS51257">
    <property type="entry name" value="PROKAR_LIPOPROTEIN"/>
    <property type="match status" value="1"/>
</dbReference>
<comment type="caution">
    <text evidence="2">The sequence shown here is derived from an EMBL/GenBank/DDBJ whole genome shotgun (WGS) entry which is preliminary data.</text>
</comment>
<dbReference type="InterPro" id="IPR010916">
    <property type="entry name" value="TonB_box_CS"/>
</dbReference>
<dbReference type="GO" id="GO:0004252">
    <property type="term" value="F:serine-type endopeptidase activity"/>
    <property type="evidence" value="ECO:0007669"/>
    <property type="project" value="InterPro"/>
</dbReference>
<gene>
    <name evidence="2" type="ORF">CLV37_112129</name>
</gene>
<sequence length="395" mass="40010">MRRGAAWAVPILLLVTGCSFGRTPAAPATVTVTTTATPASPATGTASATAVATPTPQVATLQSAFEDVKSGVVRLEVTGCDGAAVGSGFAISDTLLVTAAHVVSGGQVVEVIQGTQATAGTVVGIDEETDVALVRTATPLSGAVLAFSGTEPRVGDAVATIGYPEGDPITLHTGTVNALGRKAVIEGIARHDLLELDAAATHGDSGGPVIRADGGVVGVFDAVPDGEQGGRLAVSSGTAQPLVEAWGEDPEPTTYQDCTATIDLDGNPVAADALPTDPVQQALATLGVYFRAVNVGDFPTAVAQTVKDETAEEFADQVASSQDSGFEVGSAQQVGDRVVVWLTFTSEQDPGQGPAGRPDETCTSWSLDYTLVQHHGLWLVEASRAHDGEGSTPCA</sequence>
<dbReference type="GO" id="GO:0006508">
    <property type="term" value="P:proteolysis"/>
    <property type="evidence" value="ECO:0007669"/>
    <property type="project" value="InterPro"/>
</dbReference>
<dbReference type="SUPFAM" id="SSF50494">
    <property type="entry name" value="Trypsin-like serine proteases"/>
    <property type="match status" value="1"/>
</dbReference>
<reference evidence="2 3" key="1">
    <citation type="submission" date="2018-03" db="EMBL/GenBank/DDBJ databases">
        <title>Genomic Encyclopedia of Archaeal and Bacterial Type Strains, Phase II (KMG-II): from individual species to whole genera.</title>
        <authorList>
            <person name="Goeker M."/>
        </authorList>
    </citation>
    <scope>NUCLEOTIDE SEQUENCE [LARGE SCALE GENOMIC DNA]</scope>
    <source>
        <strain evidence="2 3">DSM 19711</strain>
    </source>
</reference>
<keyword evidence="1" id="KW-0732">Signal</keyword>
<dbReference type="PRINTS" id="PR00834">
    <property type="entry name" value="PROTEASES2C"/>
</dbReference>
<dbReference type="PROSITE" id="PS00430">
    <property type="entry name" value="TONB_DEPENDENT_REC_1"/>
    <property type="match status" value="1"/>
</dbReference>
<dbReference type="EMBL" id="PVZF01000012">
    <property type="protein sequence ID" value="PRY11830.1"/>
    <property type="molecule type" value="Genomic_DNA"/>
</dbReference>
<dbReference type="RefSeq" id="WP_106214134.1">
    <property type="nucleotide sequence ID" value="NZ_PVZF01000012.1"/>
</dbReference>